<accession>A0AAD5QB19</accession>
<dbReference type="Pfam" id="PF00790">
    <property type="entry name" value="VHS"/>
    <property type="match status" value="1"/>
</dbReference>
<dbReference type="AlphaFoldDB" id="A0AAD5QB19"/>
<dbReference type="PROSITE" id="PS50179">
    <property type="entry name" value="VHS"/>
    <property type="match status" value="1"/>
</dbReference>
<dbReference type="EMBL" id="JAKCXM010000001">
    <property type="protein sequence ID" value="KAJ0410322.1"/>
    <property type="molecule type" value="Genomic_DNA"/>
</dbReference>
<evidence type="ECO:0000313" key="5">
    <source>
        <dbReference type="EMBL" id="KAJ0410322.1"/>
    </source>
</evidence>
<dbReference type="InterPro" id="IPR044836">
    <property type="entry name" value="TOL_plant"/>
</dbReference>
<dbReference type="GO" id="GO:0035091">
    <property type="term" value="F:phosphatidylinositol binding"/>
    <property type="evidence" value="ECO:0007669"/>
    <property type="project" value="InterPro"/>
</dbReference>
<proteinExistence type="predicted"/>
<dbReference type="PANTHER" id="PTHR45898">
    <property type="entry name" value="TOM1-LIKE PROTEIN"/>
    <property type="match status" value="1"/>
</dbReference>
<dbReference type="InterPro" id="IPR008942">
    <property type="entry name" value="ENTH_VHS"/>
</dbReference>
<dbReference type="PANTHER" id="PTHR45898:SF4">
    <property type="entry name" value="TARGET OF MYB PROTEIN 1"/>
    <property type="match status" value="1"/>
</dbReference>
<dbReference type="CDD" id="cd03561">
    <property type="entry name" value="VHS"/>
    <property type="match status" value="1"/>
</dbReference>
<gene>
    <name evidence="5" type="ORF">P43SY_002654</name>
</gene>
<evidence type="ECO:0000256" key="1">
    <source>
        <dbReference type="ARBA" id="ARBA00004170"/>
    </source>
</evidence>
<dbReference type="Proteomes" id="UP001209570">
    <property type="component" value="Unassembled WGS sequence"/>
</dbReference>
<dbReference type="GO" id="GO:0043328">
    <property type="term" value="P:protein transport to vacuole involved in ubiquitin-dependent protein catabolic process via the multivesicular body sorting pathway"/>
    <property type="evidence" value="ECO:0007669"/>
    <property type="project" value="InterPro"/>
</dbReference>
<dbReference type="CDD" id="cd21383">
    <property type="entry name" value="GAT_GGA_Tom1-like"/>
    <property type="match status" value="1"/>
</dbReference>
<dbReference type="SUPFAM" id="SSF48464">
    <property type="entry name" value="ENTH/VHS domain"/>
    <property type="match status" value="1"/>
</dbReference>
<comment type="caution">
    <text evidence="5">The sequence shown here is derived from an EMBL/GenBank/DDBJ whole genome shotgun (WGS) entry which is preliminary data.</text>
</comment>
<dbReference type="InterPro" id="IPR038425">
    <property type="entry name" value="GAT_sf"/>
</dbReference>
<feature type="compositionally biased region" description="Low complexity" evidence="3">
    <location>
        <begin position="164"/>
        <end position="176"/>
    </location>
</feature>
<name>A0AAD5QB19_PYTIN</name>
<sequence length="301" mass="33097">MSAYAQGLAEVEELIEKATADHLSGPEWHLNLMICDAVNANNAISDDVVHILQRKLQSGSPRVALLALVVVETLVKNGSAAFHTQVASRTFLQEIAAMTDGSLGFDVQNKALELIKQWADAFAGSSLTAFQDTYRMLKIQGVAFPEIEHDAPVFTPPTSVPRQSGSSRSITSASGAPRNRPSTREQQIAKLHSDLKVVLEKIQLFRDLRRAGQQDSEPMEDVLDFLRQCQPRMNTLIEGGVMGKLDERTFEECLNVNDHLVKALDELRTPGVGAEAQAAVQEDLISFDSPKRKPLLWVLSV</sequence>
<dbReference type="InterPro" id="IPR002014">
    <property type="entry name" value="VHS_dom"/>
</dbReference>
<evidence type="ECO:0000256" key="2">
    <source>
        <dbReference type="ARBA" id="ARBA00023136"/>
    </source>
</evidence>
<dbReference type="SMART" id="SM00288">
    <property type="entry name" value="VHS"/>
    <property type="match status" value="1"/>
</dbReference>
<keyword evidence="6" id="KW-1185">Reference proteome</keyword>
<evidence type="ECO:0000259" key="4">
    <source>
        <dbReference type="PROSITE" id="PS50179"/>
    </source>
</evidence>
<keyword evidence="2" id="KW-0472">Membrane</keyword>
<feature type="domain" description="VHS" evidence="4">
    <location>
        <begin position="18"/>
        <end position="145"/>
    </location>
</feature>
<dbReference type="Gene3D" id="1.25.40.90">
    <property type="match status" value="1"/>
</dbReference>
<feature type="region of interest" description="Disordered" evidence="3">
    <location>
        <begin position="153"/>
        <end position="185"/>
    </location>
</feature>
<evidence type="ECO:0000256" key="3">
    <source>
        <dbReference type="SAM" id="MobiDB-lite"/>
    </source>
</evidence>
<protein>
    <recommendedName>
        <fullName evidence="4">VHS domain-containing protein</fullName>
    </recommendedName>
</protein>
<dbReference type="GO" id="GO:0016020">
    <property type="term" value="C:membrane"/>
    <property type="evidence" value="ECO:0007669"/>
    <property type="project" value="UniProtKB-SubCell"/>
</dbReference>
<dbReference type="SUPFAM" id="SSF89009">
    <property type="entry name" value="GAT-like domain"/>
    <property type="match status" value="1"/>
</dbReference>
<evidence type="ECO:0000313" key="6">
    <source>
        <dbReference type="Proteomes" id="UP001209570"/>
    </source>
</evidence>
<organism evidence="5 6">
    <name type="scientific">Pythium insidiosum</name>
    <name type="common">Pythiosis disease agent</name>
    <dbReference type="NCBI Taxonomy" id="114742"/>
    <lineage>
        <taxon>Eukaryota</taxon>
        <taxon>Sar</taxon>
        <taxon>Stramenopiles</taxon>
        <taxon>Oomycota</taxon>
        <taxon>Peronosporomycetes</taxon>
        <taxon>Pythiales</taxon>
        <taxon>Pythiaceae</taxon>
        <taxon>Pythium</taxon>
    </lineage>
</organism>
<dbReference type="GO" id="GO:0043130">
    <property type="term" value="F:ubiquitin binding"/>
    <property type="evidence" value="ECO:0007669"/>
    <property type="project" value="InterPro"/>
</dbReference>
<reference evidence="5" key="1">
    <citation type="submission" date="2021-12" db="EMBL/GenBank/DDBJ databases">
        <title>Prjna785345.</title>
        <authorList>
            <person name="Rujirawat T."/>
            <person name="Krajaejun T."/>
        </authorList>
    </citation>
    <scope>NUCLEOTIDE SEQUENCE</scope>
    <source>
        <strain evidence="5">Pi057C3</strain>
    </source>
</reference>
<comment type="subcellular location">
    <subcellularLocation>
        <location evidence="1">Membrane</location>
        <topology evidence="1">Peripheral membrane protein</topology>
    </subcellularLocation>
</comment>
<dbReference type="Gene3D" id="1.20.58.160">
    <property type="match status" value="1"/>
</dbReference>